<sequence length="348" mass="37171">MTDLPLSVLDLFPVSEAMTAGEALEHSLRLAELADTAGYARYWVAEHHNTETFISASTEILLGLAAQRTRRIRVGSGGIMLPNHSPLKVAENFLTLEALFPGRIDLGLGRAPGTDGRTALALRRAPDALATDDFGKQIAMLRAFAGEAEWPMTSPFSAVRAYPQGTLPPLYILGSSLFGAQLAGELGRPYAFAYHFSGFDPREALDTYRRHFQPSEHLAAPYAILGVNVVAAEDSAQAHELSLTSAALALGIASGRRGPLMSPADARRWLEQMEVAPQQLLGKAVIGSGAEVWAGLQALAERTGAQELMITTHIHDPAARRRSYELLAQAAGLTGSVPAAVEQTLTLG</sequence>
<feature type="domain" description="Luciferase-like" evidence="2">
    <location>
        <begin position="7"/>
        <end position="306"/>
    </location>
</feature>
<evidence type="ECO:0000313" key="4">
    <source>
        <dbReference type="Proteomes" id="UP000632154"/>
    </source>
</evidence>
<comment type="caution">
    <text evidence="3">The sequence shown here is derived from an EMBL/GenBank/DDBJ whole genome shotgun (WGS) entry which is preliminary data.</text>
</comment>
<reference evidence="4" key="1">
    <citation type="journal article" date="2019" name="Int. J. Syst. Evol. Microbiol.">
        <title>The Global Catalogue of Microorganisms (GCM) 10K type strain sequencing project: providing services to taxonomists for standard genome sequencing and annotation.</title>
        <authorList>
            <consortium name="The Broad Institute Genomics Platform"/>
            <consortium name="The Broad Institute Genome Sequencing Center for Infectious Disease"/>
            <person name="Wu L."/>
            <person name="Ma J."/>
        </authorList>
    </citation>
    <scope>NUCLEOTIDE SEQUENCE [LARGE SCALE GENOMIC DNA]</scope>
    <source>
        <strain evidence="4">CGMCC 1.18439</strain>
    </source>
</reference>
<dbReference type="Gene3D" id="3.20.20.30">
    <property type="entry name" value="Luciferase-like domain"/>
    <property type="match status" value="1"/>
</dbReference>
<keyword evidence="4" id="KW-1185">Reference proteome</keyword>
<dbReference type="InterPro" id="IPR050766">
    <property type="entry name" value="Bact_Lucif_Oxidored"/>
</dbReference>
<evidence type="ECO:0000259" key="2">
    <source>
        <dbReference type="Pfam" id="PF00296"/>
    </source>
</evidence>
<dbReference type="InterPro" id="IPR019949">
    <property type="entry name" value="CmoO-like"/>
</dbReference>
<proteinExistence type="predicted"/>
<dbReference type="InterPro" id="IPR011251">
    <property type="entry name" value="Luciferase-like_dom"/>
</dbReference>
<dbReference type="Pfam" id="PF00296">
    <property type="entry name" value="Bac_luciferase"/>
    <property type="match status" value="1"/>
</dbReference>
<dbReference type="PANTHER" id="PTHR30137:SF6">
    <property type="entry name" value="LUCIFERASE-LIKE MONOOXYGENASE"/>
    <property type="match status" value="1"/>
</dbReference>
<comment type="similarity">
    <text evidence="1">To bacterial alkanal monooxygenase alpha and beta chains.</text>
</comment>
<dbReference type="CDD" id="cd00347">
    <property type="entry name" value="Flavin_utilizing_monoxygenases"/>
    <property type="match status" value="1"/>
</dbReference>
<name>A0ABQ3K7H3_9DEIO</name>
<dbReference type="SUPFAM" id="SSF51679">
    <property type="entry name" value="Bacterial luciferase-like"/>
    <property type="match status" value="1"/>
</dbReference>
<dbReference type="Proteomes" id="UP000632154">
    <property type="component" value="Unassembled WGS sequence"/>
</dbReference>
<dbReference type="EMBL" id="BNAL01000025">
    <property type="protein sequence ID" value="GHG06789.1"/>
    <property type="molecule type" value="Genomic_DNA"/>
</dbReference>
<dbReference type="NCBIfam" id="TIGR03558">
    <property type="entry name" value="oxido_grp_1"/>
    <property type="match status" value="1"/>
</dbReference>
<accession>A0ABQ3K7H3</accession>
<dbReference type="InterPro" id="IPR036661">
    <property type="entry name" value="Luciferase-like_sf"/>
</dbReference>
<protein>
    <submittedName>
        <fullName evidence="3">Luciferase</fullName>
    </submittedName>
</protein>
<gene>
    <name evidence="3" type="ORF">GCM10017783_19220</name>
</gene>
<evidence type="ECO:0000313" key="3">
    <source>
        <dbReference type="EMBL" id="GHG06789.1"/>
    </source>
</evidence>
<dbReference type="RefSeq" id="WP_189643503.1">
    <property type="nucleotide sequence ID" value="NZ_BNAL01000025.1"/>
</dbReference>
<evidence type="ECO:0000256" key="1">
    <source>
        <dbReference type="ARBA" id="ARBA00007789"/>
    </source>
</evidence>
<organism evidence="3 4">
    <name type="scientific">Deinococcus piscis</name>
    <dbReference type="NCBI Taxonomy" id="394230"/>
    <lineage>
        <taxon>Bacteria</taxon>
        <taxon>Thermotogati</taxon>
        <taxon>Deinococcota</taxon>
        <taxon>Deinococci</taxon>
        <taxon>Deinococcales</taxon>
        <taxon>Deinococcaceae</taxon>
        <taxon>Deinococcus</taxon>
    </lineage>
</organism>
<dbReference type="PANTHER" id="PTHR30137">
    <property type="entry name" value="LUCIFERASE-LIKE MONOOXYGENASE"/>
    <property type="match status" value="1"/>
</dbReference>